<keyword evidence="1" id="KW-0963">Cytoplasm</keyword>
<dbReference type="PANTHER" id="PTHR21681:SF0">
    <property type="entry name" value="EUKARYOTIC TRANSLATION INITIATION FACTOR 3 SUBUNIT J"/>
    <property type="match status" value="1"/>
</dbReference>
<evidence type="ECO:0000256" key="3">
    <source>
        <dbReference type="ARBA" id="ARBA00022917"/>
    </source>
</evidence>
<sequence>MADEEDWEHKEFEIEPTKEAPVKRSDKWDGEDEEEPVKDNWDDEEEEQSTASATSSAPKVEKKNKKRLIEKIAEKEKEQEEKRLQKKLANMTPAELEAEKLKQLKLREEAELQMVKQAFGAGEIDTADPITKDDFDELRKKIITELRKFEKRVPFEDFVEDFVQDLCLSLPAKRLKKVKTNVEALFHEKSKAEKEKDKPKPKAKVGKVKLHVDDAMTTYAADDLQDFDDFM</sequence>
<reference evidence="5 6" key="1">
    <citation type="submission" date="2024-08" db="EMBL/GenBank/DDBJ databases">
        <authorList>
            <person name="Cucini C."/>
            <person name="Frati F."/>
        </authorList>
    </citation>
    <scope>NUCLEOTIDE SEQUENCE [LARGE SCALE GENOMIC DNA]</scope>
</reference>
<feature type="compositionally biased region" description="Basic and acidic residues" evidence="4">
    <location>
        <begin position="7"/>
        <end position="28"/>
    </location>
</feature>
<gene>
    <name evidence="5" type="ORF">ODALV1_LOCUS7348</name>
</gene>
<evidence type="ECO:0000256" key="2">
    <source>
        <dbReference type="ARBA" id="ARBA00022540"/>
    </source>
</evidence>
<feature type="region of interest" description="Disordered" evidence="4">
    <location>
        <begin position="1"/>
        <end position="65"/>
    </location>
</feature>
<dbReference type="Gene3D" id="1.10.246.60">
    <property type="entry name" value="Eukaryotic translation initiation factor 3 like domains"/>
    <property type="match status" value="1"/>
</dbReference>
<dbReference type="Pfam" id="PF08597">
    <property type="entry name" value="eIF3_subunit"/>
    <property type="match status" value="1"/>
</dbReference>
<organism evidence="5 6">
    <name type="scientific">Orchesella dallaii</name>
    <dbReference type="NCBI Taxonomy" id="48710"/>
    <lineage>
        <taxon>Eukaryota</taxon>
        <taxon>Metazoa</taxon>
        <taxon>Ecdysozoa</taxon>
        <taxon>Arthropoda</taxon>
        <taxon>Hexapoda</taxon>
        <taxon>Collembola</taxon>
        <taxon>Entomobryomorpha</taxon>
        <taxon>Entomobryoidea</taxon>
        <taxon>Orchesellidae</taxon>
        <taxon>Orchesellinae</taxon>
        <taxon>Orchesella</taxon>
    </lineage>
</organism>
<dbReference type="InterPro" id="IPR013906">
    <property type="entry name" value="eIF3j"/>
</dbReference>
<name>A0ABP1Q4V3_9HEXA</name>
<protein>
    <recommendedName>
        <fullName evidence="7">Eukaryotic translation initiation factor 3 subunit J</fullName>
    </recommendedName>
</protein>
<dbReference type="PANTHER" id="PTHR21681">
    <property type="entry name" value="EUKARYOTIC TRANSLATION INITIATION FACTOR 3 SUBUNIT J"/>
    <property type="match status" value="1"/>
</dbReference>
<comment type="caution">
    <text evidence="5">The sequence shown here is derived from an EMBL/GenBank/DDBJ whole genome shotgun (WGS) entry which is preliminary data.</text>
</comment>
<evidence type="ECO:0000313" key="6">
    <source>
        <dbReference type="Proteomes" id="UP001642540"/>
    </source>
</evidence>
<keyword evidence="6" id="KW-1185">Reference proteome</keyword>
<evidence type="ECO:0000256" key="1">
    <source>
        <dbReference type="ARBA" id="ARBA00022490"/>
    </source>
</evidence>
<feature type="compositionally biased region" description="Acidic residues" evidence="4">
    <location>
        <begin position="29"/>
        <end position="48"/>
    </location>
</feature>
<evidence type="ECO:0000313" key="5">
    <source>
        <dbReference type="EMBL" id="CAL8089364.1"/>
    </source>
</evidence>
<dbReference type="Proteomes" id="UP001642540">
    <property type="component" value="Unassembled WGS sequence"/>
</dbReference>
<keyword evidence="2" id="KW-0396">Initiation factor</keyword>
<accession>A0ABP1Q4V3</accession>
<dbReference type="EMBL" id="CAXLJM020000023">
    <property type="protein sequence ID" value="CAL8089364.1"/>
    <property type="molecule type" value="Genomic_DNA"/>
</dbReference>
<evidence type="ECO:0000256" key="4">
    <source>
        <dbReference type="SAM" id="MobiDB-lite"/>
    </source>
</evidence>
<evidence type="ECO:0008006" key="7">
    <source>
        <dbReference type="Google" id="ProtNLM"/>
    </source>
</evidence>
<keyword evidence="3" id="KW-0648">Protein biosynthesis</keyword>
<proteinExistence type="predicted"/>
<dbReference type="InterPro" id="IPR023194">
    <property type="entry name" value="eIF3-like_dom_sf"/>
</dbReference>